<dbReference type="EMBL" id="NRRV01000020">
    <property type="protein sequence ID" value="MBK1631043.1"/>
    <property type="molecule type" value="Genomic_DNA"/>
</dbReference>
<name>A0ABS1CGQ7_9GAMM</name>
<evidence type="ECO:0000313" key="2">
    <source>
        <dbReference type="Proteomes" id="UP000748752"/>
    </source>
</evidence>
<reference evidence="1 2" key="1">
    <citation type="journal article" date="2020" name="Microorganisms">
        <title>Osmotic Adaptation and Compatible Solute Biosynthesis of Phototrophic Bacteria as Revealed from Genome Analyses.</title>
        <authorList>
            <person name="Imhoff J.F."/>
            <person name="Rahn T."/>
            <person name="Kunzel S."/>
            <person name="Keller A."/>
            <person name="Neulinger S.C."/>
        </authorList>
    </citation>
    <scope>NUCLEOTIDE SEQUENCE [LARGE SCALE GENOMIC DNA]</scope>
    <source>
        <strain evidence="1 2">DSM 6210</strain>
    </source>
</reference>
<evidence type="ECO:0008006" key="3">
    <source>
        <dbReference type="Google" id="ProtNLM"/>
    </source>
</evidence>
<proteinExistence type="predicted"/>
<organism evidence="1 2">
    <name type="scientific">Thiohalocapsa halophila</name>
    <dbReference type="NCBI Taxonomy" id="69359"/>
    <lineage>
        <taxon>Bacteria</taxon>
        <taxon>Pseudomonadati</taxon>
        <taxon>Pseudomonadota</taxon>
        <taxon>Gammaproteobacteria</taxon>
        <taxon>Chromatiales</taxon>
        <taxon>Chromatiaceae</taxon>
        <taxon>Thiohalocapsa</taxon>
    </lineage>
</organism>
<dbReference type="RefSeq" id="WP_200236607.1">
    <property type="nucleotide sequence ID" value="NZ_NRRV01000020.1"/>
</dbReference>
<evidence type="ECO:0000313" key="1">
    <source>
        <dbReference type="EMBL" id="MBK1631043.1"/>
    </source>
</evidence>
<accession>A0ABS1CGQ7</accession>
<gene>
    <name evidence="1" type="ORF">CKO31_09885</name>
</gene>
<keyword evidence="2" id="KW-1185">Reference proteome</keyword>
<sequence>MTASMIDATGSTAGWVWPGLATAGRRQTTRRALRSASVIEWRYYAVLAPAFHGIVGLAVVNPRQHFARVAESGLLVMIAGVLDRPSLPATATASDEPLLPPPPAALCWMHLFPADACSFDAAAPGGVTAGDAECCIAVAHDGPAAADIEIEAGAGLLLRLSHVGLAGTALPATQGRDFPGPLGSGWLGAHWTVDCPSPVAVADGNLALGGKLLEPLATRPGSEPGHATPALRERVAAGDNHWTWQGAAGYYEHSFGIRPLPLHGWDFLFAPDAERHQSAALQTYRGSRALRYLDVCWQQAGEHRHQRFDAASLDLTWRESVQDPVLGVRRPVVRQVEAAANGLRLQLTNRVLHRIPLLRREQLAVRHFFISEEIGVADWTLTDRRGTVLASARGQPCGGELAHFRWRAPRPR</sequence>
<protein>
    <recommendedName>
        <fullName evidence="3">Carotenoid 1,2-hydratase</fullName>
    </recommendedName>
</protein>
<comment type="caution">
    <text evidence="1">The sequence shown here is derived from an EMBL/GenBank/DDBJ whole genome shotgun (WGS) entry which is preliminary data.</text>
</comment>
<dbReference type="Proteomes" id="UP000748752">
    <property type="component" value="Unassembled WGS sequence"/>
</dbReference>